<keyword evidence="3" id="KW-0325">Glycoprotein</keyword>
<dbReference type="Gene3D" id="2.10.90.10">
    <property type="entry name" value="Cystine-knot cytokines"/>
    <property type="match status" value="1"/>
</dbReference>
<reference evidence="5" key="1">
    <citation type="journal article" date="2020" name="G3 (Bethesda)">
        <title>High-Quality Assemblies for Three Invasive Social Wasps from the &lt;i&gt;Vespula&lt;/i&gt; Genus.</title>
        <authorList>
            <person name="Harrop T.W.R."/>
            <person name="Guhlin J."/>
            <person name="McLaughlin G.M."/>
            <person name="Permina E."/>
            <person name="Stockwell P."/>
            <person name="Gilligan J."/>
            <person name="Le Lec M.F."/>
            <person name="Gruber M.A.M."/>
            <person name="Quinn O."/>
            <person name="Lovegrove M."/>
            <person name="Duncan E.J."/>
            <person name="Remnant E.J."/>
            <person name="Van Eeckhoven J."/>
            <person name="Graham B."/>
            <person name="Knapp R.A."/>
            <person name="Langford K.W."/>
            <person name="Kronenberg Z."/>
            <person name="Press M.O."/>
            <person name="Eacker S.M."/>
            <person name="Wilson-Rankin E.E."/>
            <person name="Purcell J."/>
            <person name="Lester P.J."/>
            <person name="Dearden P.K."/>
        </authorList>
    </citation>
    <scope>NUCLEOTIDE SEQUENCE</scope>
    <source>
        <strain evidence="5">Volc-1</strain>
    </source>
</reference>
<evidence type="ECO:0000313" key="6">
    <source>
        <dbReference type="Proteomes" id="UP000600918"/>
    </source>
</evidence>
<protein>
    <recommendedName>
        <fullName evidence="4">Spaetzle domain-containing protein</fullName>
    </recommendedName>
</protein>
<evidence type="ECO:0000256" key="1">
    <source>
        <dbReference type="ARBA" id="ARBA00022729"/>
    </source>
</evidence>
<evidence type="ECO:0000256" key="2">
    <source>
        <dbReference type="ARBA" id="ARBA00023157"/>
    </source>
</evidence>
<organism evidence="5 6">
    <name type="scientific">Vespula pensylvanica</name>
    <name type="common">Western yellow jacket</name>
    <name type="synonym">Wasp</name>
    <dbReference type="NCBI Taxonomy" id="30213"/>
    <lineage>
        <taxon>Eukaryota</taxon>
        <taxon>Metazoa</taxon>
        <taxon>Ecdysozoa</taxon>
        <taxon>Arthropoda</taxon>
        <taxon>Hexapoda</taxon>
        <taxon>Insecta</taxon>
        <taxon>Pterygota</taxon>
        <taxon>Neoptera</taxon>
        <taxon>Endopterygota</taxon>
        <taxon>Hymenoptera</taxon>
        <taxon>Apocrita</taxon>
        <taxon>Aculeata</taxon>
        <taxon>Vespoidea</taxon>
        <taxon>Vespidae</taxon>
        <taxon>Vespinae</taxon>
        <taxon>Vespula</taxon>
    </lineage>
</organism>
<dbReference type="PANTHER" id="PTHR23199">
    <property type="entry name" value="NEUROTROPHIN 1-RELATED"/>
    <property type="match status" value="1"/>
</dbReference>
<dbReference type="PANTHER" id="PTHR23199:SF16">
    <property type="entry name" value="PROTEIN SPAETZLE 5"/>
    <property type="match status" value="1"/>
</dbReference>
<dbReference type="InterPro" id="IPR029034">
    <property type="entry name" value="Cystine-knot_cytokine"/>
</dbReference>
<dbReference type="Proteomes" id="UP000600918">
    <property type="component" value="Unassembled WGS sequence"/>
</dbReference>
<proteinExistence type="predicted"/>
<dbReference type="EMBL" id="JACSDY010000011">
    <property type="protein sequence ID" value="KAF7415585.1"/>
    <property type="molecule type" value="Genomic_DNA"/>
</dbReference>
<dbReference type="GO" id="GO:0045087">
    <property type="term" value="P:innate immune response"/>
    <property type="evidence" value="ECO:0007669"/>
    <property type="project" value="TreeGrafter"/>
</dbReference>
<dbReference type="InterPro" id="IPR032104">
    <property type="entry name" value="Spaetzle"/>
</dbReference>
<keyword evidence="2" id="KW-1015">Disulfide bond</keyword>
<dbReference type="GO" id="GO:0008083">
    <property type="term" value="F:growth factor activity"/>
    <property type="evidence" value="ECO:0007669"/>
    <property type="project" value="TreeGrafter"/>
</dbReference>
<dbReference type="SUPFAM" id="SSF57501">
    <property type="entry name" value="Cystine-knot cytokines"/>
    <property type="match status" value="1"/>
</dbReference>
<keyword evidence="6" id="KW-1185">Reference proteome</keyword>
<dbReference type="Pfam" id="PF16077">
    <property type="entry name" value="Spaetzle"/>
    <property type="match status" value="1"/>
</dbReference>
<keyword evidence="1" id="KW-0732">Signal</keyword>
<comment type="caution">
    <text evidence="5">The sequence shown here is derived from an EMBL/GenBank/DDBJ whole genome shotgun (WGS) entry which is preliminary data.</text>
</comment>
<dbReference type="AlphaFoldDB" id="A0A834NQF2"/>
<name>A0A834NQF2_VESPE</name>
<dbReference type="GO" id="GO:0021556">
    <property type="term" value="P:central nervous system formation"/>
    <property type="evidence" value="ECO:0007669"/>
    <property type="project" value="TreeGrafter"/>
</dbReference>
<evidence type="ECO:0000259" key="4">
    <source>
        <dbReference type="Pfam" id="PF16077"/>
    </source>
</evidence>
<accession>A0A834NQF2</accession>
<gene>
    <name evidence="5" type="ORF">H0235_012177</name>
</gene>
<sequence length="367" mass="42040">MYEFVIYVYLGNDKNDIFERVYSVESGLSHSWFREGGTTLQAAKDSSKGEPCTEYGCPGRPQYEPFVPAPPGHTPRCAKPGQTFCESLDHYPQQLIKFLVDKCSFDFSTALRDESHEDFNAYSSSPDYHQGYEYPRQDTPTLYSQPLPILPTHYPVSRQPTLIYGPPFNSTHHNGYKYAVPPRPERNPFLDVESSAKYRPQHSEYPIYSQAPSLKSFKQDQTWWTSNGYVRSNKMAPRTFHENPLLQYVNLKTERTKRQVNTDTVVLCPTEAQYITPKAALNNRGNWMYVVNLAEQDDKYSQLVKSEKCSTNTCNGLCSLPAGYTSTCQQQFVQKRLVALEGSGNRLYTDIFWFPHGCSCHVRFNGL</sequence>
<dbReference type="InterPro" id="IPR052444">
    <property type="entry name" value="Spz/Toll_ligand-like"/>
</dbReference>
<dbReference type="GO" id="GO:0005121">
    <property type="term" value="F:Toll binding"/>
    <property type="evidence" value="ECO:0007669"/>
    <property type="project" value="TreeGrafter"/>
</dbReference>
<feature type="domain" description="Spaetzle" evidence="4">
    <location>
        <begin position="267"/>
        <end position="362"/>
    </location>
</feature>
<evidence type="ECO:0000256" key="3">
    <source>
        <dbReference type="ARBA" id="ARBA00023180"/>
    </source>
</evidence>
<evidence type="ECO:0000313" key="5">
    <source>
        <dbReference type="EMBL" id="KAF7415585.1"/>
    </source>
</evidence>
<dbReference type="GO" id="GO:0005615">
    <property type="term" value="C:extracellular space"/>
    <property type="evidence" value="ECO:0007669"/>
    <property type="project" value="UniProtKB-ARBA"/>
</dbReference>